<reference evidence="2" key="1">
    <citation type="submission" date="2020-05" db="EMBL/GenBank/DDBJ databases">
        <title>WGS assembly of Panicum virgatum.</title>
        <authorList>
            <person name="Lovell J.T."/>
            <person name="Jenkins J."/>
            <person name="Shu S."/>
            <person name="Juenger T.E."/>
            <person name="Schmutz J."/>
        </authorList>
    </citation>
    <scope>NUCLEOTIDE SEQUENCE</scope>
    <source>
        <strain evidence="2">AP13</strain>
    </source>
</reference>
<accession>A0A8T0V064</accession>
<comment type="caution">
    <text evidence="2">The sequence shown here is derived from an EMBL/GenBank/DDBJ whole genome shotgun (WGS) entry which is preliminary data.</text>
</comment>
<evidence type="ECO:0000313" key="2">
    <source>
        <dbReference type="EMBL" id="KAG2628470.1"/>
    </source>
</evidence>
<evidence type="ECO:0000256" key="1">
    <source>
        <dbReference type="SAM" id="MobiDB-lite"/>
    </source>
</evidence>
<proteinExistence type="predicted"/>
<dbReference type="Proteomes" id="UP000823388">
    <property type="component" value="Chromosome 3K"/>
</dbReference>
<sequence length="173" mass="18209">MARSPRRRRPHAATAYSSCCSAHAPLLPLGATTRSPHHTPRRPPNPPAARRAPDGVRRRHGLLSLQSLAAQPMALAAATASSLSRGPTSSGLLPHSSLASPPSASPGLAARHLTAAAASRRGSRGAARWRRHLAAARASTKCSTLCPQGAAPHVYLAFSFEHELCNHHTIMID</sequence>
<gene>
    <name evidence="2" type="ORF">PVAP13_3KG389900</name>
</gene>
<dbReference type="AlphaFoldDB" id="A0A8T0V064"/>
<protein>
    <submittedName>
        <fullName evidence="2">Uncharacterized protein</fullName>
    </submittedName>
</protein>
<dbReference type="EMBL" id="CM029041">
    <property type="protein sequence ID" value="KAG2628470.1"/>
    <property type="molecule type" value="Genomic_DNA"/>
</dbReference>
<feature type="region of interest" description="Disordered" evidence="1">
    <location>
        <begin position="81"/>
        <end position="108"/>
    </location>
</feature>
<organism evidence="2 3">
    <name type="scientific">Panicum virgatum</name>
    <name type="common">Blackwell switchgrass</name>
    <dbReference type="NCBI Taxonomy" id="38727"/>
    <lineage>
        <taxon>Eukaryota</taxon>
        <taxon>Viridiplantae</taxon>
        <taxon>Streptophyta</taxon>
        <taxon>Embryophyta</taxon>
        <taxon>Tracheophyta</taxon>
        <taxon>Spermatophyta</taxon>
        <taxon>Magnoliopsida</taxon>
        <taxon>Liliopsida</taxon>
        <taxon>Poales</taxon>
        <taxon>Poaceae</taxon>
        <taxon>PACMAD clade</taxon>
        <taxon>Panicoideae</taxon>
        <taxon>Panicodae</taxon>
        <taxon>Paniceae</taxon>
        <taxon>Panicinae</taxon>
        <taxon>Panicum</taxon>
        <taxon>Panicum sect. Hiantes</taxon>
    </lineage>
</organism>
<name>A0A8T0V064_PANVG</name>
<keyword evidence="3" id="KW-1185">Reference proteome</keyword>
<evidence type="ECO:0000313" key="3">
    <source>
        <dbReference type="Proteomes" id="UP000823388"/>
    </source>
</evidence>
<feature type="region of interest" description="Disordered" evidence="1">
    <location>
        <begin position="27"/>
        <end position="55"/>
    </location>
</feature>